<dbReference type="RefSeq" id="WP_014612587.1">
    <property type="nucleotide sequence ID" value="NZ_JAGQEU010000013.1"/>
</dbReference>
<protein>
    <submittedName>
        <fullName evidence="1">Uncharacterized protein</fullName>
    </submittedName>
</protein>
<dbReference type="EMBL" id="UXEP01000010">
    <property type="protein sequence ID" value="VDC42429.1"/>
    <property type="molecule type" value="Genomic_DNA"/>
</dbReference>
<proteinExistence type="predicted"/>
<dbReference type="AlphaFoldDB" id="A0A3P5Y5D3"/>
<keyword evidence="2" id="KW-1185">Reference proteome</keyword>
<sequence length="132" mass="15487">MRNYIARVLVEHQLTPKPEDYSSFSELIILGKFELPKNVEFSQLLFDESELTIGIINQLLALMTKKINDEYTNPNGEKVHLFVKEISKIEDVGLDFSIDSDIYELDERLYTFNKPMTFKDFKKIYYSGLFSE</sequence>
<gene>
    <name evidence="1" type="ORF">FMV2238Y02_08720</name>
</gene>
<name>A0A3P5Y5D3_STRCB</name>
<evidence type="ECO:0000313" key="1">
    <source>
        <dbReference type="EMBL" id="VDC42429.1"/>
    </source>
</evidence>
<organism evidence="1 2">
    <name type="scientific">Streptococcus canis</name>
    <dbReference type="NCBI Taxonomy" id="1329"/>
    <lineage>
        <taxon>Bacteria</taxon>
        <taxon>Bacillati</taxon>
        <taxon>Bacillota</taxon>
        <taxon>Bacilli</taxon>
        <taxon>Lactobacillales</taxon>
        <taxon>Streptococcaceae</taxon>
        <taxon>Streptococcus</taxon>
    </lineage>
</organism>
<reference evidence="1 2" key="1">
    <citation type="submission" date="2018-10" db="EMBL/GenBank/DDBJ databases">
        <authorList>
            <consortium name="Molecular Microbiology and Infection Unit (UMMI)"/>
            <person name="Machado M."/>
        </authorList>
    </citation>
    <scope>NUCLEOTIDE SEQUENCE [LARGE SCALE GENOMIC DNA]</scope>
    <source>
        <strain evidence="1">FMV2238.02</strain>
    </source>
</reference>
<accession>A0A3P5Y5D3</accession>
<evidence type="ECO:0000313" key="2">
    <source>
        <dbReference type="Proteomes" id="UP000280759"/>
    </source>
</evidence>
<dbReference type="Proteomes" id="UP000280759">
    <property type="component" value="Unassembled WGS sequence"/>
</dbReference>